<dbReference type="InterPro" id="IPR029039">
    <property type="entry name" value="Flavoprotein-like_sf"/>
</dbReference>
<dbReference type="SUPFAM" id="SSF52218">
    <property type="entry name" value="Flavoproteins"/>
    <property type="match status" value="1"/>
</dbReference>
<evidence type="ECO:0008006" key="2">
    <source>
        <dbReference type="Google" id="ProtNLM"/>
    </source>
</evidence>
<reference evidence="1" key="1">
    <citation type="journal article" date="2020" name="mSystems">
        <title>Genome- and Community-Level Interaction Insights into Carbon Utilization and Element Cycling Functions of Hydrothermarchaeota in Hydrothermal Sediment.</title>
        <authorList>
            <person name="Zhou Z."/>
            <person name="Liu Y."/>
            <person name="Xu W."/>
            <person name="Pan J."/>
            <person name="Luo Z.H."/>
            <person name="Li M."/>
        </authorList>
    </citation>
    <scope>NUCLEOTIDE SEQUENCE [LARGE SCALE GENOMIC DNA]</scope>
    <source>
        <strain evidence="1">SpSt-69</strain>
    </source>
</reference>
<organism evidence="1">
    <name type="scientific">candidate division WOR-3 bacterium</name>
    <dbReference type="NCBI Taxonomy" id="2052148"/>
    <lineage>
        <taxon>Bacteria</taxon>
        <taxon>Bacteria division WOR-3</taxon>
    </lineage>
</organism>
<proteinExistence type="predicted"/>
<accession>A0A7V3ZZ69</accession>
<evidence type="ECO:0000313" key="1">
    <source>
        <dbReference type="EMBL" id="HGL18289.1"/>
    </source>
</evidence>
<sequence length="155" mass="17630">MSEIIVYFSGTGNNQKIAIEISRLKGIYISKIEDNSKRNFFKDSFYALTKKNVPFTLSREIGEEFTHIYLVTPVWAGHLPAPVASFLRKFSENLKKSEITLISVSGFGEKNAKIVEQIYKIAGTKPKASLFLRDSELKSGEYAQKLENFLQKEKI</sequence>
<comment type="caution">
    <text evidence="1">The sequence shown here is derived from an EMBL/GenBank/DDBJ whole genome shotgun (WGS) entry which is preliminary data.</text>
</comment>
<gene>
    <name evidence="1" type="ORF">ENU66_08185</name>
</gene>
<name>A0A7V3ZZ69_UNCW3</name>
<protein>
    <recommendedName>
        <fullName evidence="2">Flavodoxin-like domain-containing protein</fullName>
    </recommendedName>
</protein>
<dbReference type="AlphaFoldDB" id="A0A7V3ZZ69"/>
<dbReference type="Gene3D" id="3.40.50.360">
    <property type="match status" value="1"/>
</dbReference>
<dbReference type="EMBL" id="DTDJ01000050">
    <property type="protein sequence ID" value="HGL18289.1"/>
    <property type="molecule type" value="Genomic_DNA"/>
</dbReference>